<proteinExistence type="predicted"/>
<accession>A0A2H3BT25</accession>
<sequence length="155" mass="17359">MHHTAKWECDPDTFDSRRGLSPLSRSFFLISFPLLLQLSRHTHTSRRNPALEEGGGSQRVFLYGPPISQFFCEGCGSSHIDFAYALSGCSSPKYDILPWERYSSRPACLPLLDGCSSSSPFPFKPPLTAQPLCLRLTARGQELHASRRAFCTCHH</sequence>
<keyword evidence="2" id="KW-1185">Reference proteome</keyword>
<organism evidence="1 2">
    <name type="scientific">Armillaria solidipes</name>
    <dbReference type="NCBI Taxonomy" id="1076256"/>
    <lineage>
        <taxon>Eukaryota</taxon>
        <taxon>Fungi</taxon>
        <taxon>Dikarya</taxon>
        <taxon>Basidiomycota</taxon>
        <taxon>Agaricomycotina</taxon>
        <taxon>Agaricomycetes</taxon>
        <taxon>Agaricomycetidae</taxon>
        <taxon>Agaricales</taxon>
        <taxon>Marasmiineae</taxon>
        <taxon>Physalacriaceae</taxon>
        <taxon>Armillaria</taxon>
    </lineage>
</organism>
<evidence type="ECO:0000313" key="2">
    <source>
        <dbReference type="Proteomes" id="UP000218334"/>
    </source>
</evidence>
<dbReference type="AlphaFoldDB" id="A0A2H3BT25"/>
<protein>
    <submittedName>
        <fullName evidence="1">Uncharacterized protein</fullName>
    </submittedName>
</protein>
<gene>
    <name evidence="1" type="ORF">ARMSODRAFT_299870</name>
</gene>
<dbReference type="EMBL" id="KZ293435">
    <property type="protein sequence ID" value="PBK67747.1"/>
    <property type="molecule type" value="Genomic_DNA"/>
</dbReference>
<name>A0A2H3BT25_9AGAR</name>
<evidence type="ECO:0000313" key="1">
    <source>
        <dbReference type="EMBL" id="PBK67747.1"/>
    </source>
</evidence>
<reference evidence="2" key="1">
    <citation type="journal article" date="2017" name="Nat. Ecol. Evol.">
        <title>Genome expansion and lineage-specific genetic innovations in the forest pathogenic fungi Armillaria.</title>
        <authorList>
            <person name="Sipos G."/>
            <person name="Prasanna A.N."/>
            <person name="Walter M.C."/>
            <person name="O'Connor E."/>
            <person name="Balint B."/>
            <person name="Krizsan K."/>
            <person name="Kiss B."/>
            <person name="Hess J."/>
            <person name="Varga T."/>
            <person name="Slot J."/>
            <person name="Riley R."/>
            <person name="Boka B."/>
            <person name="Rigling D."/>
            <person name="Barry K."/>
            <person name="Lee J."/>
            <person name="Mihaltcheva S."/>
            <person name="LaButti K."/>
            <person name="Lipzen A."/>
            <person name="Waldron R."/>
            <person name="Moloney N.M."/>
            <person name="Sperisen C."/>
            <person name="Kredics L."/>
            <person name="Vagvoelgyi C."/>
            <person name="Patrignani A."/>
            <person name="Fitzpatrick D."/>
            <person name="Nagy I."/>
            <person name="Doyle S."/>
            <person name="Anderson J.B."/>
            <person name="Grigoriev I.V."/>
            <person name="Gueldener U."/>
            <person name="Muensterkoetter M."/>
            <person name="Nagy L.G."/>
        </authorList>
    </citation>
    <scope>NUCLEOTIDE SEQUENCE [LARGE SCALE GENOMIC DNA]</scope>
    <source>
        <strain evidence="2">28-4</strain>
    </source>
</reference>
<dbReference type="Proteomes" id="UP000218334">
    <property type="component" value="Unassembled WGS sequence"/>
</dbReference>